<evidence type="ECO:0000313" key="3">
    <source>
        <dbReference type="Proteomes" id="UP000425916"/>
    </source>
</evidence>
<feature type="transmembrane region" description="Helical" evidence="1">
    <location>
        <begin position="146"/>
        <end position="168"/>
    </location>
</feature>
<name>A0A6I5ZUG4_9FIRM</name>
<accession>A0A6I5ZUG4</accession>
<dbReference type="RefSeq" id="WP_156274677.1">
    <property type="nucleotide sequence ID" value="NZ_CP046244.1"/>
</dbReference>
<keyword evidence="3" id="KW-1185">Reference proteome</keyword>
<keyword evidence="1" id="KW-0472">Membrane</keyword>
<proteinExistence type="predicted"/>
<reference evidence="2 3" key="1">
    <citation type="submission" date="2019-11" db="EMBL/GenBank/DDBJ databases">
        <title>Genome sequence of Moorella glycerini DSM11254.</title>
        <authorList>
            <person name="Poehlein A."/>
            <person name="Boeer T."/>
            <person name="Daniel R."/>
        </authorList>
    </citation>
    <scope>NUCLEOTIDE SEQUENCE [LARGE SCALE GENOMIC DNA]</scope>
    <source>
        <strain evidence="2 3">DSM 11254</strain>
    </source>
</reference>
<sequence length="197" mass="22156">MDIGSILKEIFNLLKYPPRILLVIMVLIITRHFDPDSFTAALAPIQGSIPVALNILKVITLATAIYGMIGGILTLCCWMLELVGIFLDRYQINVTLPPGWHYRTINDIILYGFSWMWVSVSLIYFLGGEIQVALLFKVFSSRLPFVFLMLFVILPAIVSAVLLIQVILDELITPSPIPKPMEIKIVDPVTIKKTENL</sequence>
<feature type="transmembrane region" description="Helical" evidence="1">
    <location>
        <begin position="108"/>
        <end position="126"/>
    </location>
</feature>
<feature type="transmembrane region" description="Helical" evidence="1">
    <location>
        <begin position="16"/>
        <end position="33"/>
    </location>
</feature>
<evidence type="ECO:0000256" key="1">
    <source>
        <dbReference type="SAM" id="Phobius"/>
    </source>
</evidence>
<evidence type="ECO:0000313" key="2">
    <source>
        <dbReference type="EMBL" id="QGP93348.1"/>
    </source>
</evidence>
<organism evidence="2 3">
    <name type="scientific">Neomoorella glycerini</name>
    <dbReference type="NCBI Taxonomy" id="55779"/>
    <lineage>
        <taxon>Bacteria</taxon>
        <taxon>Bacillati</taxon>
        <taxon>Bacillota</taxon>
        <taxon>Clostridia</taxon>
        <taxon>Neomoorellales</taxon>
        <taxon>Neomoorellaceae</taxon>
        <taxon>Neomoorella</taxon>
    </lineage>
</organism>
<dbReference type="Proteomes" id="UP000425916">
    <property type="component" value="Chromosome"/>
</dbReference>
<gene>
    <name evidence="2" type="ORF">MGLY_27550</name>
</gene>
<feature type="transmembrane region" description="Helical" evidence="1">
    <location>
        <begin position="65"/>
        <end position="87"/>
    </location>
</feature>
<protein>
    <submittedName>
        <fullName evidence="2">Uncharacterized protein</fullName>
    </submittedName>
</protein>
<keyword evidence="1" id="KW-0812">Transmembrane</keyword>
<dbReference type="AlphaFoldDB" id="A0A6I5ZUG4"/>
<keyword evidence="1" id="KW-1133">Transmembrane helix</keyword>
<dbReference type="OrthoDB" id="1726076at2"/>
<dbReference type="EMBL" id="CP046244">
    <property type="protein sequence ID" value="QGP93348.1"/>
    <property type="molecule type" value="Genomic_DNA"/>
</dbReference>